<sequence length="505" mass="55257">MRQQVHTRSPERLRLWSLREDTLVEDYETDADSLVVFTRWGEVRIPNPGTPVKEWLHRMSLGPVALENMLSLRTMNGSRQRGGAPEDDPNYTELMRVLDLLSGSVVHSLAIDDCSGPLLSAVPITHDASFELPRMGKRDEFRLSRFAALRPYQGAMVLESPLARYRVVLHRPRVVAAIGMLARSVDISELASGADFDETTVRQLVGHLVAAGMVVVGTRIPASAEPVFAEDSDTGLTPWSHHDLLFHSRSGAGHDDAALGAVFEHSDLPSPPAVPARPHGRRFRLSRPSLERLAAHDASLTATMEQAKSYRCFGSAPVSVDQLGELLYRCARVRSVWTLAGPGGEQYESTDRPYPVMGGAHALELYLTLDRCSGLPRGIYHYDPSDHSVTLIETPGERMGNLLDSARMSGGMAQRPSALITMTVRILRLSWLYSGIAYAMALKQVGLLQQTLHLVTTAMRLAPCALVSSDGAVAAEAFRLNWPAEVSVGEFVLGTLPDERTTAVA</sequence>
<dbReference type="Pfam" id="PF22767">
    <property type="entry name" value="ThcOx"/>
    <property type="match status" value="1"/>
</dbReference>
<accession>A0A223RWM7</accession>
<dbReference type="InterPro" id="IPR052544">
    <property type="entry name" value="Bacteriocin_Proc_Enz"/>
</dbReference>
<gene>
    <name evidence="2" type="ORF">CDG81_20680</name>
</gene>
<organism evidence="2 3">
    <name type="scientific">Actinopolyspora erythraea</name>
    <dbReference type="NCBI Taxonomy" id="414996"/>
    <lineage>
        <taxon>Bacteria</taxon>
        <taxon>Bacillati</taxon>
        <taxon>Actinomycetota</taxon>
        <taxon>Actinomycetes</taxon>
        <taxon>Actinopolysporales</taxon>
        <taxon>Actinopolysporaceae</taxon>
        <taxon>Actinopolyspora</taxon>
    </lineage>
</organism>
<dbReference type="NCBIfam" id="TIGR03605">
    <property type="entry name" value="antibiot_sagB"/>
    <property type="match status" value="1"/>
</dbReference>
<dbReference type="RefSeq" id="WP_043570180.1">
    <property type="nucleotide sequence ID" value="NZ_CP022752.1"/>
</dbReference>
<dbReference type="Gene3D" id="3.40.109.10">
    <property type="entry name" value="NADH Oxidase"/>
    <property type="match status" value="1"/>
</dbReference>
<dbReference type="InterPro" id="IPR020051">
    <property type="entry name" value="SagB-type_dehydrogenase"/>
</dbReference>
<dbReference type="InterPro" id="IPR000415">
    <property type="entry name" value="Nitroreductase-like"/>
</dbReference>
<feature type="domain" description="Cyanobactin oxidase ThcOx second" evidence="1">
    <location>
        <begin position="141"/>
        <end position="255"/>
    </location>
</feature>
<proteinExistence type="predicted"/>
<evidence type="ECO:0000313" key="3">
    <source>
        <dbReference type="Proteomes" id="UP000215043"/>
    </source>
</evidence>
<dbReference type="Proteomes" id="UP000215043">
    <property type="component" value="Chromosome"/>
</dbReference>
<dbReference type="KEGG" id="aey:CDG81_20680"/>
<reference evidence="2 3" key="1">
    <citation type="submission" date="2017-08" db="EMBL/GenBank/DDBJ databases">
        <title>The complete genome sequence of moderately halophilic actinomycete Actinopolyspora erythraea YIM 90600, the producer of novel erythromycin, novel actinopolysporins A-C and tubercidin.</title>
        <authorList>
            <person name="Yin M."/>
            <person name="Tang S."/>
        </authorList>
    </citation>
    <scope>NUCLEOTIDE SEQUENCE [LARGE SCALE GENOMIC DNA]</scope>
    <source>
        <strain evidence="2 3">YIM 90600</strain>
    </source>
</reference>
<evidence type="ECO:0000259" key="1">
    <source>
        <dbReference type="Pfam" id="PF22767"/>
    </source>
</evidence>
<dbReference type="PANTHER" id="PTHR43745">
    <property type="entry name" value="NITROREDUCTASE MJ1384-RELATED"/>
    <property type="match status" value="1"/>
</dbReference>
<dbReference type="PANTHER" id="PTHR43745:SF2">
    <property type="entry name" value="NITROREDUCTASE MJ1384-RELATED"/>
    <property type="match status" value="1"/>
</dbReference>
<dbReference type="CDD" id="cd02142">
    <property type="entry name" value="McbC_SagB-like_oxidoreductase"/>
    <property type="match status" value="1"/>
</dbReference>
<evidence type="ECO:0000313" key="2">
    <source>
        <dbReference type="EMBL" id="ASU80286.1"/>
    </source>
</evidence>
<dbReference type="AlphaFoldDB" id="A0A223RWM7"/>
<name>A0A223RWM7_9ACTN</name>
<dbReference type="OrthoDB" id="3723182at2"/>
<dbReference type="EMBL" id="CP022752">
    <property type="protein sequence ID" value="ASU80286.1"/>
    <property type="molecule type" value="Genomic_DNA"/>
</dbReference>
<protein>
    <submittedName>
        <fullName evidence="2">SagB-type dehydrogenase domain-containing protein</fullName>
    </submittedName>
</protein>
<dbReference type="InterPro" id="IPR054488">
    <property type="entry name" value="ThcOx_dom2"/>
</dbReference>
<dbReference type="GO" id="GO:0016491">
    <property type="term" value="F:oxidoreductase activity"/>
    <property type="evidence" value="ECO:0007669"/>
    <property type="project" value="InterPro"/>
</dbReference>